<accession>A0A6A3SD05</accession>
<protein>
    <recommendedName>
        <fullName evidence="3">DDE-1 domain-containing protein</fullName>
    </recommendedName>
</protein>
<evidence type="ECO:0000313" key="2">
    <source>
        <dbReference type="Proteomes" id="UP000440732"/>
    </source>
</evidence>
<organism evidence="1 2">
    <name type="scientific">Phytophthora fragariae</name>
    <dbReference type="NCBI Taxonomy" id="53985"/>
    <lineage>
        <taxon>Eukaryota</taxon>
        <taxon>Sar</taxon>
        <taxon>Stramenopiles</taxon>
        <taxon>Oomycota</taxon>
        <taxon>Peronosporomycetes</taxon>
        <taxon>Peronosporales</taxon>
        <taxon>Peronosporaceae</taxon>
        <taxon>Phytophthora</taxon>
    </lineage>
</organism>
<dbReference type="EMBL" id="QXGA01001800">
    <property type="protein sequence ID" value="KAE9110008.1"/>
    <property type="molecule type" value="Genomic_DNA"/>
</dbReference>
<name>A0A6A3SD05_9STRA</name>
<evidence type="ECO:0008006" key="3">
    <source>
        <dbReference type="Google" id="ProtNLM"/>
    </source>
</evidence>
<sequence length="99" mass="11057">MDKAKDQLDRVRAAIHMYPPRNVFNMGEYALFHNAIPRGSSCKGATPSLKQSMPRVTMAFCTNADGSEKLHLLFLGTAAKPRWYSRNPEPMQYVGTPNG</sequence>
<evidence type="ECO:0000313" key="1">
    <source>
        <dbReference type="EMBL" id="KAE9110008.1"/>
    </source>
</evidence>
<gene>
    <name evidence="1" type="ORF">PF006_g20542</name>
</gene>
<proteinExistence type="predicted"/>
<dbReference type="Proteomes" id="UP000440732">
    <property type="component" value="Unassembled WGS sequence"/>
</dbReference>
<reference evidence="1 2" key="1">
    <citation type="submission" date="2018-08" db="EMBL/GenBank/DDBJ databases">
        <title>Genomic investigation of the strawberry pathogen Phytophthora fragariae indicates pathogenicity is determined by transcriptional variation in three key races.</title>
        <authorList>
            <person name="Adams T.M."/>
            <person name="Armitage A.D."/>
            <person name="Sobczyk M.K."/>
            <person name="Bates H.J."/>
            <person name="Dunwell J.M."/>
            <person name="Nellist C.F."/>
            <person name="Harrison R.J."/>
        </authorList>
    </citation>
    <scope>NUCLEOTIDE SEQUENCE [LARGE SCALE GENOMIC DNA]</scope>
    <source>
        <strain evidence="1 2">NOV-5</strain>
    </source>
</reference>
<dbReference type="AlphaFoldDB" id="A0A6A3SD05"/>
<comment type="caution">
    <text evidence="1">The sequence shown here is derived from an EMBL/GenBank/DDBJ whole genome shotgun (WGS) entry which is preliminary data.</text>
</comment>